<accession>G3AM31</accession>
<dbReference type="OMA" id="WINYFGH"/>
<keyword evidence="2" id="KW-0413">Isomerase</keyword>
<dbReference type="NCBIfam" id="TIGR00094">
    <property type="entry name" value="tRNA_TruD_broad"/>
    <property type="match status" value="1"/>
</dbReference>
<dbReference type="EMBL" id="GL996501">
    <property type="protein sequence ID" value="EGW32736.1"/>
    <property type="molecule type" value="Genomic_DNA"/>
</dbReference>
<dbReference type="GO" id="GO:0031119">
    <property type="term" value="P:tRNA pseudouridine synthesis"/>
    <property type="evidence" value="ECO:0007669"/>
    <property type="project" value="EnsemblFungi"/>
</dbReference>
<dbReference type="Pfam" id="PF01142">
    <property type="entry name" value="TruD"/>
    <property type="match status" value="1"/>
</dbReference>
<feature type="coiled-coil region" evidence="3">
    <location>
        <begin position="78"/>
        <end position="124"/>
    </location>
</feature>
<dbReference type="GO" id="GO:0031429">
    <property type="term" value="C:box H/ACA snoRNP complex"/>
    <property type="evidence" value="ECO:0007669"/>
    <property type="project" value="EnsemblFungi"/>
</dbReference>
<dbReference type="FunCoup" id="G3AM31">
    <property type="interactions" value="1207"/>
</dbReference>
<proteinExistence type="inferred from homology"/>
<dbReference type="Gene3D" id="3.30.2350.20">
    <property type="entry name" value="TruD, catalytic domain"/>
    <property type="match status" value="2"/>
</dbReference>
<evidence type="ECO:0000256" key="4">
    <source>
        <dbReference type="SAM" id="MobiDB-lite"/>
    </source>
</evidence>
<dbReference type="CDD" id="cd02576">
    <property type="entry name" value="PseudoU_synth_ScPUS7"/>
    <property type="match status" value="1"/>
</dbReference>
<comment type="similarity">
    <text evidence="1">Belongs to the pseudouridine synthase TruD family.</text>
</comment>
<evidence type="ECO:0000256" key="2">
    <source>
        <dbReference type="ARBA" id="ARBA00023235"/>
    </source>
</evidence>
<dbReference type="InterPro" id="IPR001656">
    <property type="entry name" value="PsdUridine_synth_TruD"/>
</dbReference>
<organism evidence="7">
    <name type="scientific">Spathaspora passalidarum (strain NRRL Y-27907 / 11-Y1)</name>
    <dbReference type="NCBI Taxonomy" id="619300"/>
    <lineage>
        <taxon>Eukaryota</taxon>
        <taxon>Fungi</taxon>
        <taxon>Dikarya</taxon>
        <taxon>Ascomycota</taxon>
        <taxon>Saccharomycotina</taxon>
        <taxon>Pichiomycetes</taxon>
        <taxon>Debaryomycetaceae</taxon>
        <taxon>Spathaspora</taxon>
    </lineage>
</organism>
<dbReference type="GO" id="GO:0009982">
    <property type="term" value="F:pseudouridine synthase activity"/>
    <property type="evidence" value="ECO:0007669"/>
    <property type="project" value="EnsemblFungi"/>
</dbReference>
<evidence type="ECO:0000259" key="5">
    <source>
        <dbReference type="PROSITE" id="PS50984"/>
    </source>
</evidence>
<evidence type="ECO:0000256" key="1">
    <source>
        <dbReference type="ARBA" id="ARBA00007953"/>
    </source>
</evidence>
<dbReference type="GO" id="GO:0000455">
    <property type="term" value="P:enzyme-directed rRNA pseudouridine synthesis"/>
    <property type="evidence" value="ECO:0007669"/>
    <property type="project" value="EnsemblFungi"/>
</dbReference>
<dbReference type="Proteomes" id="UP000000709">
    <property type="component" value="Unassembled WGS sequence"/>
</dbReference>
<dbReference type="InterPro" id="IPR042214">
    <property type="entry name" value="TruD_catalytic"/>
</dbReference>
<dbReference type="GO" id="GO:0005737">
    <property type="term" value="C:cytoplasm"/>
    <property type="evidence" value="ECO:0007669"/>
    <property type="project" value="EnsemblFungi"/>
</dbReference>
<dbReference type="InterPro" id="IPR020103">
    <property type="entry name" value="PsdUridine_synth_cat_dom_sf"/>
</dbReference>
<keyword evidence="7" id="KW-1185">Reference proteome</keyword>
<evidence type="ECO:0000313" key="7">
    <source>
        <dbReference type="Proteomes" id="UP000000709"/>
    </source>
</evidence>
<dbReference type="PROSITE" id="PS50984">
    <property type="entry name" value="TRUD"/>
    <property type="match status" value="1"/>
</dbReference>
<dbReference type="PANTHER" id="PTHR13326">
    <property type="entry name" value="TRNA PSEUDOURIDINE SYNTHASE D"/>
    <property type="match status" value="1"/>
</dbReference>
<dbReference type="AlphaFoldDB" id="G3AM31"/>
<reference evidence="6 7" key="1">
    <citation type="journal article" date="2011" name="Proc. Natl. Acad. Sci. U.S.A.">
        <title>Comparative genomics of xylose-fermenting fungi for enhanced biofuel production.</title>
        <authorList>
            <person name="Wohlbach D.J."/>
            <person name="Kuo A."/>
            <person name="Sato T.K."/>
            <person name="Potts K.M."/>
            <person name="Salamov A.A."/>
            <person name="LaButti K.M."/>
            <person name="Sun H."/>
            <person name="Clum A."/>
            <person name="Pangilinan J.L."/>
            <person name="Lindquist E.A."/>
            <person name="Lucas S."/>
            <person name="Lapidus A."/>
            <person name="Jin M."/>
            <person name="Gunawan C."/>
            <person name="Balan V."/>
            <person name="Dale B.E."/>
            <person name="Jeffries T.W."/>
            <person name="Zinkel R."/>
            <person name="Barry K.W."/>
            <person name="Grigoriev I.V."/>
            <person name="Gasch A.P."/>
        </authorList>
    </citation>
    <scope>NUCLEOTIDE SEQUENCE [LARGE SCALE GENOMIC DNA]</scope>
    <source>
        <strain evidence="7">NRRL Y-27907 / 11-Y1</strain>
    </source>
</reference>
<dbReference type="GeneID" id="18869935"/>
<dbReference type="GO" id="GO:1990481">
    <property type="term" value="P:mRNA pseudouridine synthesis"/>
    <property type="evidence" value="ECO:0007669"/>
    <property type="project" value="EnsemblFungi"/>
</dbReference>
<dbReference type="PIRSF" id="PIRSF037016">
    <property type="entry name" value="Pseudouridin_synth_euk_prd"/>
    <property type="match status" value="1"/>
</dbReference>
<dbReference type="SUPFAM" id="SSF55120">
    <property type="entry name" value="Pseudouridine synthase"/>
    <property type="match status" value="1"/>
</dbReference>
<protein>
    <recommendedName>
        <fullName evidence="5">TRUD domain-containing protein</fullName>
    </recommendedName>
</protein>
<feature type="domain" description="TRUD" evidence="5">
    <location>
        <begin position="353"/>
        <end position="595"/>
    </location>
</feature>
<dbReference type="KEGG" id="spaa:SPAPADRAFT_135987"/>
<keyword evidence="3" id="KW-0175">Coiled coil</keyword>
<sequence length="678" mass="76951">MANTLKRAASTQSNDFSKKSKVTQGLTEPEVGITQFLNPNVVGFTGSIKTLYSDFQVNEIDMTGKVVHLEDDGIDVGKSKKERRLEQRAKEREELEGKSEEEIAEILATRRAEAEAKEKEQEQLPKYTLSDEDKTELLTLITEEELSQVEELFTTGNNFETKSSFDDKQQRGNLHQLFRKAFQGKLETVTTPENTFRIKIATKKSRGHNQNPMDSMHHVDENGIMNYGLGPFKPYLHFTLFKQNRDTMDAGASIARLLRIPSKAISYAGTKDRRGATCQRVSIHRGKVLRVNSLNKGLTNIVLGGFAYEDTGLKLGDLKGNEFLITIRDVASDSGEEVAKVIDRCFQSLRDHGYINYFGMQRFGTFSISSHTLGVHCLKEDWKSCIDLLLSEQESIAPASVEARKVWAETRDPSETLKKLPHFFSAETSILKVLEKEKVKEDGDYNRNAYFKAIMAIPRNLRMLYGHSYQSYIWNIVASKRIELFGLELQEGDLVIVDNEPKPKTDEDDDFEEDVAVSTDTKVKALTKEDIESGKYTIFDVVLPTPGFKVTYPENETLRQVYVDTMAQDGLDPFKMARRIKEFSLPGSYRSILAKAENLTYEIVNYESNEAPLIRTDHEILQLKKQGEVEPKRIVDSQGSKIAVVLKMQLGVSSYATMALREFMRIDTSRMSDSMYKQ</sequence>
<dbReference type="InterPro" id="IPR011760">
    <property type="entry name" value="PsdUridine_synth_TruD_insert"/>
</dbReference>
<dbReference type="STRING" id="619300.G3AM31"/>
<dbReference type="eggNOG" id="KOG2339">
    <property type="taxonomic scope" value="Eukaryota"/>
</dbReference>
<feature type="compositionally biased region" description="Polar residues" evidence="4">
    <location>
        <begin position="1"/>
        <end position="15"/>
    </location>
</feature>
<dbReference type="RefSeq" id="XP_007374251.1">
    <property type="nucleotide sequence ID" value="XM_007374189.1"/>
</dbReference>
<dbReference type="PANTHER" id="PTHR13326:SF21">
    <property type="entry name" value="PSEUDOURIDYLATE SYNTHASE PUS7L"/>
    <property type="match status" value="1"/>
</dbReference>
<dbReference type="HOGENOM" id="CLU_005281_0_2_1"/>
<evidence type="ECO:0000256" key="3">
    <source>
        <dbReference type="SAM" id="Coils"/>
    </source>
</evidence>
<dbReference type="OrthoDB" id="447290at2759"/>
<feature type="region of interest" description="Disordered" evidence="4">
    <location>
        <begin position="1"/>
        <end position="24"/>
    </location>
</feature>
<evidence type="ECO:0000313" key="6">
    <source>
        <dbReference type="EMBL" id="EGW32736.1"/>
    </source>
</evidence>
<gene>
    <name evidence="6" type="ORF">SPAPADRAFT_135987</name>
</gene>
<name>G3AM31_SPAPN</name>
<dbReference type="GO" id="GO:0031120">
    <property type="term" value="P:snRNA pseudouridine synthesis"/>
    <property type="evidence" value="ECO:0007669"/>
    <property type="project" value="EnsemblFungi"/>
</dbReference>
<dbReference type="InParanoid" id="G3AM31"/>
<dbReference type="GO" id="GO:0003723">
    <property type="term" value="F:RNA binding"/>
    <property type="evidence" value="ECO:0007669"/>
    <property type="project" value="InterPro"/>
</dbReference>